<protein>
    <submittedName>
        <fullName evidence="1">Glycosyltransferase involved in cell wall bisynthesis</fullName>
    </submittedName>
</protein>
<evidence type="ECO:0000313" key="1">
    <source>
        <dbReference type="EMBL" id="SDH87296.1"/>
    </source>
</evidence>
<keyword evidence="2" id="KW-1185">Reference proteome</keyword>
<dbReference type="OrthoDB" id="1522162at2"/>
<dbReference type="Gene3D" id="3.40.50.2000">
    <property type="entry name" value="Glycogen Phosphorylase B"/>
    <property type="match status" value="2"/>
</dbReference>
<proteinExistence type="predicted"/>
<name>A0A1G8FZA4_9FLAO</name>
<dbReference type="AlphaFoldDB" id="A0A1G8FZA4"/>
<dbReference type="RefSeq" id="WP_139181068.1">
    <property type="nucleotide sequence ID" value="NZ_FNCZ01000005.1"/>
</dbReference>
<dbReference type="SUPFAM" id="SSF53756">
    <property type="entry name" value="UDP-Glycosyltransferase/glycogen phosphorylase"/>
    <property type="match status" value="1"/>
</dbReference>
<gene>
    <name evidence="1" type="ORF">SAMN04489796_10537</name>
</gene>
<dbReference type="Proteomes" id="UP000199492">
    <property type="component" value="Unassembled WGS sequence"/>
</dbReference>
<dbReference type="STRING" id="262004.SAMN04489796_10537"/>
<dbReference type="CDD" id="cd03801">
    <property type="entry name" value="GT4_PimA-like"/>
    <property type="match status" value="1"/>
</dbReference>
<evidence type="ECO:0000313" key="2">
    <source>
        <dbReference type="Proteomes" id="UP000199492"/>
    </source>
</evidence>
<accession>A0A1G8FZA4</accession>
<organism evidence="1 2">
    <name type="scientific">Winogradskyella thalassocola</name>
    <dbReference type="NCBI Taxonomy" id="262004"/>
    <lineage>
        <taxon>Bacteria</taxon>
        <taxon>Pseudomonadati</taxon>
        <taxon>Bacteroidota</taxon>
        <taxon>Flavobacteriia</taxon>
        <taxon>Flavobacteriales</taxon>
        <taxon>Flavobacteriaceae</taxon>
        <taxon>Winogradskyella</taxon>
    </lineage>
</organism>
<dbReference type="Pfam" id="PF13692">
    <property type="entry name" value="Glyco_trans_1_4"/>
    <property type="match status" value="1"/>
</dbReference>
<dbReference type="GO" id="GO:0016757">
    <property type="term" value="F:glycosyltransferase activity"/>
    <property type="evidence" value="ECO:0007669"/>
    <property type="project" value="TreeGrafter"/>
</dbReference>
<dbReference type="InterPro" id="IPR050194">
    <property type="entry name" value="Glycosyltransferase_grp1"/>
</dbReference>
<sequence length="344" mass="39067">MGHTLFIHHRSKHHAKNSGYSRLVDYYKGSASVNGDQNLPFIAAKQWAKMAKKQAGLYDAGSVFKEYALYKSLKNRDKQEPTTVHYLNGERDIRYIVRYGSVFKNTRFCATFHKPPKTLDTLIHNTNYIGRLDGAVCVGENQVNYIKERFKIPKVKYISHGVDSQFFVPALHKAYKQPILLFVGQHMRDFEALNYCVPKLSEAIPDLKVHVVIHKAYVNKIRPHRCIKVFSGINDDMLLEKYQEATALFLPLLDSTACNSILEGLACGLPIITTDVGGNSGYLKSTDAVLTKLGDYDDLIERTIKIVLNESLLETMRKKSRMKGEALDWKFVASDVNDFHASLF</sequence>
<dbReference type="EMBL" id="FNCZ01000005">
    <property type="protein sequence ID" value="SDH87296.1"/>
    <property type="molecule type" value="Genomic_DNA"/>
</dbReference>
<dbReference type="PANTHER" id="PTHR45947">
    <property type="entry name" value="SULFOQUINOVOSYL TRANSFERASE SQD2"/>
    <property type="match status" value="1"/>
</dbReference>
<reference evidence="2" key="1">
    <citation type="submission" date="2016-10" db="EMBL/GenBank/DDBJ databases">
        <authorList>
            <person name="Varghese N."/>
            <person name="Submissions S."/>
        </authorList>
    </citation>
    <scope>NUCLEOTIDE SEQUENCE [LARGE SCALE GENOMIC DNA]</scope>
    <source>
        <strain evidence="2">DSM 15363</strain>
    </source>
</reference>
<dbReference type="PANTHER" id="PTHR45947:SF3">
    <property type="entry name" value="SULFOQUINOVOSYL TRANSFERASE SQD2"/>
    <property type="match status" value="1"/>
</dbReference>
<keyword evidence="1" id="KW-0808">Transferase</keyword>